<evidence type="ECO:0000256" key="1">
    <source>
        <dbReference type="ARBA" id="ARBA00004651"/>
    </source>
</evidence>
<keyword evidence="8" id="KW-1185">Reference proteome</keyword>
<protein>
    <submittedName>
        <fullName evidence="7">Amino acid/amide ABC transporter membrane protein 2 (HAAT family)</fullName>
    </submittedName>
</protein>
<organism evidence="7 8">
    <name type="scientific">Actinoplanes teichomyceticus</name>
    <dbReference type="NCBI Taxonomy" id="1867"/>
    <lineage>
        <taxon>Bacteria</taxon>
        <taxon>Bacillati</taxon>
        <taxon>Actinomycetota</taxon>
        <taxon>Actinomycetes</taxon>
        <taxon>Micromonosporales</taxon>
        <taxon>Micromonosporaceae</taxon>
        <taxon>Actinoplanes</taxon>
    </lineage>
</organism>
<feature type="transmembrane region" description="Helical" evidence="6">
    <location>
        <begin position="93"/>
        <end position="114"/>
    </location>
</feature>
<sequence>MTAGTLTTLARRPRWLAPATSVVTVGALAAGPFLLLPYATATLTRMLVFGLLAASLSVLVGLAGTPSLGHAAFFGAGAYATAWTAVHQTSTVLALCAGTLVAAVLAALVGAVAVRTHGVWFLMFTLAVGELLQQTADSWEPVTGGSNGLYGIPALAVGPLVADGPATTYWFVLIFFVLGMATLWAVATSSFGTRLRAVRDSEDRMRALGHRATAVKWTAFLLAGAVAGLAGGLFAAQQRLVTPADLGFSTSALALLAVVIGGSGSLWGPVLGAALVIAVRDVLGADLDGHGPLALGLLFVLVVYLLPGGFLRPRGAGPRPLPGIRLLRRDQR</sequence>
<feature type="transmembrane region" description="Helical" evidence="6">
    <location>
        <begin position="255"/>
        <end position="279"/>
    </location>
</feature>
<keyword evidence="5 6" id="KW-0472">Membrane</keyword>
<dbReference type="PANTHER" id="PTHR30482">
    <property type="entry name" value="HIGH-AFFINITY BRANCHED-CHAIN AMINO ACID TRANSPORT SYSTEM PERMEASE"/>
    <property type="match status" value="1"/>
</dbReference>
<dbReference type="RefSeq" id="WP_122979927.1">
    <property type="nucleotide sequence ID" value="NZ_BOMX01000159.1"/>
</dbReference>
<feature type="transmembrane region" description="Helical" evidence="6">
    <location>
        <begin position="291"/>
        <end position="311"/>
    </location>
</feature>
<keyword evidence="4 6" id="KW-1133">Transmembrane helix</keyword>
<feature type="transmembrane region" description="Helical" evidence="6">
    <location>
        <begin position="169"/>
        <end position="193"/>
    </location>
</feature>
<dbReference type="InterPro" id="IPR043428">
    <property type="entry name" value="LivM-like"/>
</dbReference>
<comment type="caution">
    <text evidence="7">The sequence shown here is derived from an EMBL/GenBank/DDBJ whole genome shotgun (WGS) entry which is preliminary data.</text>
</comment>
<feature type="transmembrane region" description="Helical" evidence="6">
    <location>
        <begin position="214"/>
        <end position="235"/>
    </location>
</feature>
<dbReference type="Pfam" id="PF02653">
    <property type="entry name" value="BPD_transp_2"/>
    <property type="match status" value="1"/>
</dbReference>
<proteinExistence type="predicted"/>
<dbReference type="GO" id="GO:0005886">
    <property type="term" value="C:plasma membrane"/>
    <property type="evidence" value="ECO:0007669"/>
    <property type="project" value="UniProtKB-SubCell"/>
</dbReference>
<dbReference type="CDD" id="cd06581">
    <property type="entry name" value="TM_PBP1_LivM_like"/>
    <property type="match status" value="1"/>
</dbReference>
<reference evidence="7 8" key="1">
    <citation type="submission" date="2019-06" db="EMBL/GenBank/DDBJ databases">
        <title>Sequencing the genomes of 1000 actinobacteria strains.</title>
        <authorList>
            <person name="Klenk H.-P."/>
        </authorList>
    </citation>
    <scope>NUCLEOTIDE SEQUENCE [LARGE SCALE GENOMIC DNA]</scope>
    <source>
        <strain evidence="7 8">DSM 43866</strain>
    </source>
</reference>
<dbReference type="EMBL" id="VIWY01000003">
    <property type="protein sequence ID" value="TWG21285.1"/>
    <property type="molecule type" value="Genomic_DNA"/>
</dbReference>
<keyword evidence="3 6" id="KW-0812">Transmembrane</keyword>
<gene>
    <name evidence="7" type="ORF">FHX34_103823</name>
</gene>
<evidence type="ECO:0000256" key="3">
    <source>
        <dbReference type="ARBA" id="ARBA00022692"/>
    </source>
</evidence>
<evidence type="ECO:0000256" key="2">
    <source>
        <dbReference type="ARBA" id="ARBA00022475"/>
    </source>
</evidence>
<dbReference type="Proteomes" id="UP000320239">
    <property type="component" value="Unassembled WGS sequence"/>
</dbReference>
<dbReference type="OrthoDB" id="9814461at2"/>
<evidence type="ECO:0000256" key="4">
    <source>
        <dbReference type="ARBA" id="ARBA00022989"/>
    </source>
</evidence>
<dbReference type="PANTHER" id="PTHR30482:SF17">
    <property type="entry name" value="ABC TRANSPORTER ATP-BINDING PROTEIN"/>
    <property type="match status" value="1"/>
</dbReference>
<dbReference type="InterPro" id="IPR001851">
    <property type="entry name" value="ABC_transp_permease"/>
</dbReference>
<keyword evidence="2" id="KW-1003">Cell membrane</keyword>
<evidence type="ECO:0000313" key="8">
    <source>
        <dbReference type="Proteomes" id="UP000320239"/>
    </source>
</evidence>
<accession>A0A561WBR2</accession>
<feature type="transmembrane region" description="Helical" evidence="6">
    <location>
        <begin position="15"/>
        <end position="36"/>
    </location>
</feature>
<name>A0A561WBR2_ACTTI</name>
<evidence type="ECO:0000256" key="6">
    <source>
        <dbReference type="SAM" id="Phobius"/>
    </source>
</evidence>
<dbReference type="GO" id="GO:0015658">
    <property type="term" value="F:branched-chain amino acid transmembrane transporter activity"/>
    <property type="evidence" value="ECO:0007669"/>
    <property type="project" value="InterPro"/>
</dbReference>
<dbReference type="AlphaFoldDB" id="A0A561WBR2"/>
<evidence type="ECO:0000313" key="7">
    <source>
        <dbReference type="EMBL" id="TWG21285.1"/>
    </source>
</evidence>
<feature type="transmembrane region" description="Helical" evidence="6">
    <location>
        <begin position="68"/>
        <end position="86"/>
    </location>
</feature>
<comment type="subcellular location">
    <subcellularLocation>
        <location evidence="1">Cell membrane</location>
        <topology evidence="1">Multi-pass membrane protein</topology>
    </subcellularLocation>
</comment>
<evidence type="ECO:0000256" key="5">
    <source>
        <dbReference type="ARBA" id="ARBA00023136"/>
    </source>
</evidence>